<dbReference type="GO" id="GO:0022904">
    <property type="term" value="P:respiratory electron transport chain"/>
    <property type="evidence" value="ECO:0007669"/>
    <property type="project" value="InterPro"/>
</dbReference>
<dbReference type="PANTHER" id="PTHR19271">
    <property type="entry name" value="CYTOCHROME B"/>
    <property type="match status" value="1"/>
</dbReference>
<dbReference type="EC" id="1.10.2.2" evidence="4"/>
<keyword evidence="2" id="KW-0472">Membrane</keyword>
<dbReference type="Proteomes" id="UP000031671">
    <property type="component" value="Unassembled WGS sequence"/>
</dbReference>
<dbReference type="Pfam" id="PF00033">
    <property type="entry name" value="Cytochrome_B"/>
    <property type="match status" value="1"/>
</dbReference>
<dbReference type="Gene3D" id="1.20.810.10">
    <property type="entry name" value="Cytochrome Bc1 Complex, Chain C"/>
    <property type="match status" value="1"/>
</dbReference>
<dbReference type="InterPro" id="IPR027387">
    <property type="entry name" value="Cytb/b6-like_sf"/>
</dbReference>
<dbReference type="GO" id="GO:0009055">
    <property type="term" value="F:electron transfer activity"/>
    <property type="evidence" value="ECO:0007669"/>
    <property type="project" value="InterPro"/>
</dbReference>
<reference evidence="4 5" key="2">
    <citation type="submission" date="2015-01" db="EMBL/GenBank/DDBJ databases">
        <authorList>
            <consortium name="NBRP consortium"/>
            <person name="Sawabe T."/>
            <person name="Meirelles P."/>
            <person name="Feng G."/>
            <person name="Sayaka M."/>
            <person name="Hattori M."/>
            <person name="Ohkuma M."/>
        </authorList>
    </citation>
    <scope>NUCLEOTIDE SEQUENCE [LARGE SCALE GENOMIC DNA]</scope>
    <source>
        <strain evidence="5">JCM 19231</strain>
    </source>
</reference>
<dbReference type="EMBL" id="BBRZ01000002">
    <property type="protein sequence ID" value="GAM54175.1"/>
    <property type="molecule type" value="Genomic_DNA"/>
</dbReference>
<accession>A0A0B8NHD0</accession>
<dbReference type="InterPro" id="IPR005797">
    <property type="entry name" value="Cyt_b/b6_N"/>
</dbReference>
<dbReference type="SUPFAM" id="SSF81342">
    <property type="entry name" value="Transmembrane di-heme cytochromes"/>
    <property type="match status" value="1"/>
</dbReference>
<dbReference type="AlphaFoldDB" id="A0A0B8NHD0"/>
<dbReference type="PROSITE" id="PS51002">
    <property type="entry name" value="CYTB_NTER"/>
    <property type="match status" value="1"/>
</dbReference>
<proteinExistence type="predicted"/>
<keyword evidence="2" id="KW-1133">Transmembrane helix</keyword>
<dbReference type="GO" id="GO:0016020">
    <property type="term" value="C:membrane"/>
    <property type="evidence" value="ECO:0007669"/>
    <property type="project" value="InterPro"/>
</dbReference>
<sequence>MEALLGWIEKRIPAMNAYRKHMSEYPQPKNSNFWYIFGALAMLVLVNQIVTGIWLTMNYVPSAEGAFASVEYIMRDVEYGWLLRYMHSTAHLSSLSLFICTCSVVLSTVLIRSRVS</sequence>
<comment type="subunit">
    <text evidence="1">The main subunits of complex b-c1 are: cytochrome b, cytochrome c1 and the Rieske protein.</text>
</comment>
<organism evidence="4 5">
    <name type="scientific">Vibrio ishigakensis</name>
    <dbReference type="NCBI Taxonomy" id="1481914"/>
    <lineage>
        <taxon>Bacteria</taxon>
        <taxon>Pseudomonadati</taxon>
        <taxon>Pseudomonadota</taxon>
        <taxon>Gammaproteobacteria</taxon>
        <taxon>Vibrionales</taxon>
        <taxon>Vibrionaceae</taxon>
        <taxon>Vibrio</taxon>
    </lineage>
</organism>
<dbReference type="InterPro" id="IPR016174">
    <property type="entry name" value="Di-haem_cyt_TM"/>
</dbReference>
<feature type="transmembrane region" description="Helical" evidence="2">
    <location>
        <begin position="90"/>
        <end position="111"/>
    </location>
</feature>
<evidence type="ECO:0000256" key="1">
    <source>
        <dbReference type="ARBA" id="ARBA00011649"/>
    </source>
</evidence>
<evidence type="ECO:0000313" key="4">
    <source>
        <dbReference type="EMBL" id="GAM54175.1"/>
    </source>
</evidence>
<dbReference type="PANTHER" id="PTHR19271:SF16">
    <property type="entry name" value="CYTOCHROME B"/>
    <property type="match status" value="1"/>
</dbReference>
<keyword evidence="4" id="KW-0560">Oxidoreductase</keyword>
<evidence type="ECO:0000256" key="2">
    <source>
        <dbReference type="SAM" id="Phobius"/>
    </source>
</evidence>
<gene>
    <name evidence="4" type="ORF">JCM19231_167</name>
</gene>
<dbReference type="GO" id="GO:0016491">
    <property type="term" value="F:oxidoreductase activity"/>
    <property type="evidence" value="ECO:0007669"/>
    <property type="project" value="UniProtKB-KW"/>
</dbReference>
<reference evidence="4 5" key="1">
    <citation type="submission" date="2015-01" db="EMBL/GenBank/DDBJ databases">
        <title>Vibrio sp. C1 JCM 19231 whole genome shotgun sequence.</title>
        <authorList>
            <person name="Sawabe T."/>
            <person name="Meirelles P."/>
            <person name="Feng G."/>
            <person name="Sayaka M."/>
            <person name="Hattori M."/>
            <person name="Ohkuma M."/>
        </authorList>
    </citation>
    <scope>NUCLEOTIDE SEQUENCE [LARGE SCALE GENOMIC DNA]</scope>
    <source>
        <strain evidence="5">JCM 19231</strain>
    </source>
</reference>
<comment type="caution">
    <text evidence="4">The sequence shown here is derived from an EMBL/GenBank/DDBJ whole genome shotgun (WGS) entry which is preliminary data.</text>
</comment>
<evidence type="ECO:0000259" key="3">
    <source>
        <dbReference type="PROSITE" id="PS51002"/>
    </source>
</evidence>
<feature type="transmembrane region" description="Helical" evidence="2">
    <location>
        <begin position="33"/>
        <end position="55"/>
    </location>
</feature>
<protein>
    <submittedName>
        <fullName evidence="4">Ubiquinol-cytochrome C reductase</fullName>
        <ecNumber evidence="4">1.10.2.2</ecNumber>
    </submittedName>
</protein>
<feature type="domain" description="Cytochrome b/b6 N-terminal region profile" evidence="3">
    <location>
        <begin position="4"/>
        <end position="116"/>
    </location>
</feature>
<name>A0A0B8NHD0_9VIBR</name>
<evidence type="ECO:0000313" key="5">
    <source>
        <dbReference type="Proteomes" id="UP000031671"/>
    </source>
</evidence>
<keyword evidence="5" id="KW-1185">Reference proteome</keyword>
<keyword evidence="2" id="KW-0812">Transmembrane</keyword>